<proteinExistence type="predicted"/>
<dbReference type="Proteomes" id="UP000671960">
    <property type="component" value="Chromosome"/>
</dbReference>
<organism evidence="1 2">
    <name type="scientific">Brenneria izadpanahii</name>
    <dbReference type="NCBI Taxonomy" id="2722756"/>
    <lineage>
        <taxon>Bacteria</taxon>
        <taxon>Pseudomonadati</taxon>
        <taxon>Pseudomonadota</taxon>
        <taxon>Gammaproteobacteria</taxon>
        <taxon>Enterobacterales</taxon>
        <taxon>Pectobacteriaceae</taxon>
        <taxon>Brenneria</taxon>
    </lineage>
</organism>
<dbReference type="RefSeq" id="WP_208228661.1">
    <property type="nucleotide sequence ID" value="NZ_CP050854.1"/>
</dbReference>
<sequence length="115" mass="13057">MRKKPSFPLELASSARIISDNLPGGVMRCCIKKSAVYGYQPQLPSGSRQAFSFPLLVLSLIKKPLVEGLFFVASHPWRPPFRPSLCGVKNFSWKFFACHLLRISVYLASNRWEKI</sequence>
<reference evidence="1 2" key="1">
    <citation type="submission" date="2020-03" db="EMBL/GenBank/DDBJ databases">
        <authorList>
            <person name="Bakhshi Ganjeh M."/>
        </authorList>
    </citation>
    <scope>NUCLEOTIDE SEQUENCE [LARGE SCALE GENOMIC DNA]</scope>
    <source>
        <strain evidence="2">Iran 50</strain>
    </source>
</reference>
<protein>
    <submittedName>
        <fullName evidence="1">Uncharacterized protein</fullName>
    </submittedName>
</protein>
<dbReference type="EMBL" id="CP050854">
    <property type="protein sequence ID" value="QTF06484.1"/>
    <property type="molecule type" value="Genomic_DNA"/>
</dbReference>
<evidence type="ECO:0000313" key="1">
    <source>
        <dbReference type="EMBL" id="QTF06484.1"/>
    </source>
</evidence>
<name>A0ABX7URU1_9GAMM</name>
<gene>
    <name evidence="1" type="ORF">HC231_21290</name>
</gene>
<evidence type="ECO:0000313" key="2">
    <source>
        <dbReference type="Proteomes" id="UP000671960"/>
    </source>
</evidence>
<accession>A0ABX7URU1</accession>
<keyword evidence="2" id="KW-1185">Reference proteome</keyword>